<dbReference type="InterPro" id="IPR017452">
    <property type="entry name" value="GPCR_Rhodpsn_7TM"/>
</dbReference>
<keyword evidence="11 13" id="KW-0807">Transducer</keyword>
<dbReference type="InterPro" id="IPR000276">
    <property type="entry name" value="GPCR_Rhodpsn"/>
</dbReference>
<sequence length="366" mass="41717">MRSVTNIFLLNLAISDLMLSVICMPPTLISSVIYCWIFGDLLCKLFAYLQPVVVTASAYTLAVIAFERYYAICKPLHSRIWHTRSHAYTMITLVWLISILANLFMLFMFELQTYNVNGLTCAPKHQPILHFGYQIYMTSVLLLIPLCIMIVLYGSVIHALRVDMKTDHSIDATTRNDEQQQSHRDIMRGGLKILKNKSRKNVNSTSSTKFNCFSCFYTSMKQIRTNSDAISLTARRKNKSTFDIWNSEVNTAITVLCYISSCANPITYCFLNKKFRTALLVTFGCLRKTPNNFSTIYIPEPAMDTLIQKKSNDEMTALRTERMNQNNQSSINVIHSKTVFYGAGSTTTMIATTTGHQERKKPVFEL</sequence>
<comment type="subcellular location">
    <subcellularLocation>
        <location evidence="1">Cell membrane</location>
        <topology evidence="1">Multi-pass membrane protein</topology>
    </subcellularLocation>
</comment>
<dbReference type="GO" id="GO:0005886">
    <property type="term" value="C:plasma membrane"/>
    <property type="evidence" value="ECO:0007669"/>
    <property type="project" value="UniProtKB-SubCell"/>
</dbReference>
<evidence type="ECO:0000256" key="13">
    <source>
        <dbReference type="RuleBase" id="RU000688"/>
    </source>
</evidence>
<evidence type="ECO:0000256" key="1">
    <source>
        <dbReference type="ARBA" id="ARBA00004651"/>
    </source>
</evidence>
<evidence type="ECO:0000259" key="15">
    <source>
        <dbReference type="PROSITE" id="PS50262"/>
    </source>
</evidence>
<name>A0A1I8EKP0_WUCBA</name>
<feature type="domain" description="G-protein coupled receptors family 1 profile" evidence="15">
    <location>
        <begin position="1"/>
        <end position="268"/>
    </location>
</feature>
<feature type="transmembrane region" description="Helical" evidence="14">
    <location>
        <begin position="133"/>
        <end position="156"/>
    </location>
</feature>
<dbReference type="PRINTS" id="PR01822">
    <property type="entry name" value="CCYSTOKININR"/>
</dbReference>
<evidence type="ECO:0000256" key="2">
    <source>
        <dbReference type="ARBA" id="ARBA00022475"/>
    </source>
</evidence>
<dbReference type="AlphaFoldDB" id="A0A1I8EKP0"/>
<evidence type="ECO:0000256" key="6">
    <source>
        <dbReference type="ARBA" id="ARBA00023136"/>
    </source>
</evidence>
<keyword evidence="4 14" id="KW-1133">Transmembrane helix</keyword>
<dbReference type="Pfam" id="PF00001">
    <property type="entry name" value="7tm_1"/>
    <property type="match status" value="1"/>
</dbReference>
<comment type="similarity">
    <text evidence="13">Belongs to the G-protein coupled receptor 1 family.</text>
</comment>
<keyword evidence="3 13" id="KW-0812">Transmembrane</keyword>
<evidence type="ECO:0000256" key="10">
    <source>
        <dbReference type="ARBA" id="ARBA00023180"/>
    </source>
</evidence>
<evidence type="ECO:0000256" key="5">
    <source>
        <dbReference type="ARBA" id="ARBA00023040"/>
    </source>
</evidence>
<accession>A0A1I8EKP0</accession>
<evidence type="ECO:0000256" key="14">
    <source>
        <dbReference type="SAM" id="Phobius"/>
    </source>
</evidence>
<evidence type="ECO:0000256" key="3">
    <source>
        <dbReference type="ARBA" id="ARBA00022692"/>
    </source>
</evidence>
<dbReference type="Gene3D" id="1.20.1070.10">
    <property type="entry name" value="Rhodopsin 7-helix transmembrane proteins"/>
    <property type="match status" value="1"/>
</dbReference>
<keyword evidence="8" id="KW-1015">Disulfide bond</keyword>
<feature type="transmembrane region" description="Helical" evidence="14">
    <location>
        <begin position="12"/>
        <end position="39"/>
    </location>
</feature>
<feature type="transmembrane region" description="Helical" evidence="14">
    <location>
        <begin position="87"/>
        <end position="109"/>
    </location>
</feature>
<dbReference type="PROSITE" id="PS00237">
    <property type="entry name" value="G_PROTEIN_RECEP_F1_1"/>
    <property type="match status" value="1"/>
</dbReference>
<proteinExistence type="inferred from homology"/>
<dbReference type="GO" id="GO:0008188">
    <property type="term" value="F:neuropeptide receptor activity"/>
    <property type="evidence" value="ECO:0007669"/>
    <property type="project" value="TreeGrafter"/>
</dbReference>
<evidence type="ECO:0000313" key="16">
    <source>
        <dbReference type="WBParaSite" id="maker-PairedContig_2580-snap-gene-3.22-mRNA-1"/>
    </source>
</evidence>
<dbReference type="PRINTS" id="PR00237">
    <property type="entry name" value="GPCRRHODOPSN"/>
</dbReference>
<evidence type="ECO:0000256" key="11">
    <source>
        <dbReference type="ARBA" id="ARBA00023224"/>
    </source>
</evidence>
<protein>
    <submittedName>
        <fullName evidence="16">G_PROTEIN_RECEP_F1_2 domain-containing protein</fullName>
    </submittedName>
</protein>
<keyword evidence="6 14" id="KW-0472">Membrane</keyword>
<evidence type="ECO:0000256" key="8">
    <source>
        <dbReference type="ARBA" id="ARBA00023157"/>
    </source>
</evidence>
<dbReference type="InterPro" id="IPR009126">
    <property type="entry name" value="Cholcskin_rcpt"/>
</dbReference>
<dbReference type="PANTHER" id="PTHR24238">
    <property type="entry name" value="G-PROTEIN COUPLED RECEPTOR"/>
    <property type="match status" value="1"/>
</dbReference>
<dbReference type="WBParaSite" id="maker-PairedContig_2580-snap-gene-3.22-mRNA-1">
    <property type="protein sequence ID" value="maker-PairedContig_2580-snap-gene-3.22-mRNA-1"/>
    <property type="gene ID" value="maker-PairedContig_2580-snap-gene-3.22"/>
</dbReference>
<keyword evidence="2" id="KW-1003">Cell membrane</keyword>
<evidence type="ECO:0000256" key="12">
    <source>
        <dbReference type="ARBA" id="ARBA00023288"/>
    </source>
</evidence>
<keyword evidence="7" id="KW-0564">Palmitate</keyword>
<evidence type="ECO:0000256" key="9">
    <source>
        <dbReference type="ARBA" id="ARBA00023170"/>
    </source>
</evidence>
<organism evidence="16">
    <name type="scientific">Wuchereria bancrofti</name>
    <dbReference type="NCBI Taxonomy" id="6293"/>
    <lineage>
        <taxon>Eukaryota</taxon>
        <taxon>Metazoa</taxon>
        <taxon>Ecdysozoa</taxon>
        <taxon>Nematoda</taxon>
        <taxon>Chromadorea</taxon>
        <taxon>Rhabditida</taxon>
        <taxon>Spirurina</taxon>
        <taxon>Spiruromorpha</taxon>
        <taxon>Filarioidea</taxon>
        <taxon>Onchocercidae</taxon>
        <taxon>Wuchereria</taxon>
    </lineage>
</organism>
<evidence type="ECO:0000256" key="4">
    <source>
        <dbReference type="ARBA" id="ARBA00022989"/>
    </source>
</evidence>
<reference evidence="16" key="1">
    <citation type="submission" date="2016-11" db="UniProtKB">
        <authorList>
            <consortium name="WormBaseParasite"/>
        </authorList>
    </citation>
    <scope>IDENTIFICATION</scope>
    <source>
        <strain evidence="16">pt0022</strain>
    </source>
</reference>
<dbReference type="STRING" id="6293.A0A1I8EKP0"/>
<keyword evidence="10" id="KW-0325">Glycoprotein</keyword>
<feature type="transmembrane region" description="Helical" evidence="14">
    <location>
        <begin position="45"/>
        <end position="66"/>
    </location>
</feature>
<evidence type="ECO:0000256" key="7">
    <source>
        <dbReference type="ARBA" id="ARBA00023139"/>
    </source>
</evidence>
<dbReference type="PROSITE" id="PS50262">
    <property type="entry name" value="G_PROTEIN_RECEP_F1_2"/>
    <property type="match status" value="1"/>
</dbReference>
<dbReference type="PANTHER" id="PTHR24238:SF75">
    <property type="entry name" value="CHOLECYSTOKININ-LIKE RECEPTOR AT 17D1-RELATED"/>
    <property type="match status" value="1"/>
</dbReference>
<keyword evidence="5 13" id="KW-0297">G-protein coupled receptor</keyword>
<keyword evidence="9 13" id="KW-0675">Receptor</keyword>
<dbReference type="SUPFAM" id="SSF81321">
    <property type="entry name" value="Family A G protein-coupled receptor-like"/>
    <property type="match status" value="1"/>
</dbReference>
<keyword evidence="12" id="KW-0449">Lipoprotein</keyword>